<gene>
    <name evidence="2" type="ORF">GH810_13455</name>
</gene>
<dbReference type="Proteomes" id="UP000616595">
    <property type="component" value="Unassembled WGS sequence"/>
</dbReference>
<dbReference type="Gene3D" id="1.10.10.10">
    <property type="entry name" value="Winged helix-like DNA-binding domain superfamily/Winged helix DNA-binding domain"/>
    <property type="match status" value="1"/>
</dbReference>
<organism evidence="2 3">
    <name type="scientific">Acetobacterium paludosum</name>
    <dbReference type="NCBI Taxonomy" id="52693"/>
    <lineage>
        <taxon>Bacteria</taxon>
        <taxon>Bacillati</taxon>
        <taxon>Bacillota</taxon>
        <taxon>Clostridia</taxon>
        <taxon>Eubacteriales</taxon>
        <taxon>Eubacteriaceae</taxon>
        <taxon>Acetobacterium</taxon>
    </lineage>
</organism>
<evidence type="ECO:0000313" key="3">
    <source>
        <dbReference type="Proteomes" id="UP000616595"/>
    </source>
</evidence>
<dbReference type="PANTHER" id="PTHR33169">
    <property type="entry name" value="PADR-FAMILY TRANSCRIPTIONAL REGULATOR"/>
    <property type="match status" value="1"/>
</dbReference>
<dbReference type="Pfam" id="PF03551">
    <property type="entry name" value="PadR"/>
    <property type="match status" value="1"/>
</dbReference>
<comment type="caution">
    <text evidence="2">The sequence shown here is derived from an EMBL/GenBank/DDBJ whole genome shotgun (WGS) entry which is preliminary data.</text>
</comment>
<reference evidence="2" key="2">
    <citation type="submission" date="2020-10" db="EMBL/GenBank/DDBJ databases">
        <title>Comparative genomics of the Acetobacterium genus.</title>
        <authorList>
            <person name="Marshall C."/>
            <person name="May H."/>
            <person name="Norman S."/>
        </authorList>
    </citation>
    <scope>NUCLEOTIDE SEQUENCE</scope>
    <source>
        <strain evidence="2">DER-2019</strain>
    </source>
</reference>
<sequence>MSTVDLMLLGVLIQKPMNAYEMKKEMEHRNINKWIKISSPSVYKNLVKLYKSEYIDGETIREGEMPEKTIYTINEKGRNYFMQLMHQYSENPGTIYVDFCAFISNLYCVDHETGLKMIEMLQDRLAFKLNTVENQLERMDGVSFYGTSVITLYSQMYTVFCNWIEDFKKGYNDPSKNS</sequence>
<dbReference type="OrthoDB" id="9808762at2"/>
<reference evidence="2" key="1">
    <citation type="submission" date="2019-10" db="EMBL/GenBank/DDBJ databases">
        <authorList>
            <person name="Ross D.E."/>
            <person name="Gulliver D."/>
        </authorList>
    </citation>
    <scope>NUCLEOTIDE SEQUENCE</scope>
    <source>
        <strain evidence="2">DER-2019</strain>
    </source>
</reference>
<dbReference type="InterPro" id="IPR036388">
    <property type="entry name" value="WH-like_DNA-bd_sf"/>
</dbReference>
<dbReference type="InterPro" id="IPR005149">
    <property type="entry name" value="Tscrpt_reg_PadR_N"/>
</dbReference>
<protein>
    <submittedName>
        <fullName evidence="2">PadR family transcriptional regulator</fullName>
    </submittedName>
</protein>
<dbReference type="EMBL" id="WJBD01000017">
    <property type="protein sequence ID" value="MBC3889321.1"/>
    <property type="molecule type" value="Genomic_DNA"/>
</dbReference>
<evidence type="ECO:0000313" key="2">
    <source>
        <dbReference type="EMBL" id="MBC3889321.1"/>
    </source>
</evidence>
<dbReference type="InterPro" id="IPR052509">
    <property type="entry name" value="Metal_resp_DNA-bind_regulator"/>
</dbReference>
<evidence type="ECO:0000259" key="1">
    <source>
        <dbReference type="Pfam" id="PF03551"/>
    </source>
</evidence>
<dbReference type="PANTHER" id="PTHR33169:SF14">
    <property type="entry name" value="TRANSCRIPTIONAL REGULATOR RV3488"/>
    <property type="match status" value="1"/>
</dbReference>
<dbReference type="RefSeq" id="WP_148566927.1">
    <property type="nucleotide sequence ID" value="NZ_RXYA01000006.1"/>
</dbReference>
<keyword evidence="3" id="KW-1185">Reference proteome</keyword>
<name>A0A923HW12_9FIRM</name>
<feature type="domain" description="Transcription regulator PadR N-terminal" evidence="1">
    <location>
        <begin position="8"/>
        <end position="81"/>
    </location>
</feature>
<dbReference type="SUPFAM" id="SSF46785">
    <property type="entry name" value="Winged helix' DNA-binding domain"/>
    <property type="match status" value="1"/>
</dbReference>
<proteinExistence type="predicted"/>
<dbReference type="AlphaFoldDB" id="A0A923HW12"/>
<accession>A0A923HW12</accession>
<dbReference type="InterPro" id="IPR036390">
    <property type="entry name" value="WH_DNA-bd_sf"/>
</dbReference>